<dbReference type="PANTHER" id="PTHR11226">
    <property type="entry name" value="UDP-GLUCOSE GLYCOPROTEIN:GLUCOSYLTRANSFERASE"/>
    <property type="match status" value="1"/>
</dbReference>
<evidence type="ECO:0000259" key="11">
    <source>
        <dbReference type="Pfam" id="PF18401"/>
    </source>
</evidence>
<dbReference type="GO" id="GO:0051082">
    <property type="term" value="F:unfolded protein binding"/>
    <property type="evidence" value="ECO:0007669"/>
    <property type="project" value="TreeGrafter"/>
</dbReference>
<dbReference type="GO" id="GO:0018279">
    <property type="term" value="P:protein N-linked glycosylation via asparagine"/>
    <property type="evidence" value="ECO:0007669"/>
    <property type="project" value="TreeGrafter"/>
</dbReference>
<dbReference type="AlphaFoldDB" id="A0A9N8YYA1"/>
<dbReference type="InterPro" id="IPR040692">
    <property type="entry name" value="UGGT_TRXL_3"/>
</dbReference>
<evidence type="ECO:0000256" key="5">
    <source>
        <dbReference type="ARBA" id="ARBA00022679"/>
    </source>
</evidence>
<feature type="domain" description="UGGT thioredoxin-like" evidence="11">
    <location>
        <begin position="264"/>
        <end position="348"/>
    </location>
</feature>
<dbReference type="Pfam" id="PF18402">
    <property type="entry name" value="Thioredoxin_14"/>
    <property type="match status" value="1"/>
</dbReference>
<feature type="domain" description="UGGT thioredoxin-like" evidence="10">
    <location>
        <begin position="2"/>
        <end position="197"/>
    </location>
</feature>
<dbReference type="GO" id="GO:0005788">
    <property type="term" value="C:endoplasmic reticulum lumen"/>
    <property type="evidence" value="ECO:0007669"/>
    <property type="project" value="UniProtKB-SubCell"/>
</dbReference>
<dbReference type="InterPro" id="IPR040694">
    <property type="entry name" value="UGGT_TRXL_2"/>
</dbReference>
<gene>
    <name evidence="15" type="ORF">RFULGI_LOCUS379</name>
</gene>
<evidence type="ECO:0000256" key="2">
    <source>
        <dbReference type="ARBA" id="ARBA00004319"/>
    </source>
</evidence>
<feature type="compositionally biased region" description="Basic and acidic residues" evidence="9">
    <location>
        <begin position="987"/>
        <end position="999"/>
    </location>
</feature>
<evidence type="ECO:0000259" key="10">
    <source>
        <dbReference type="Pfam" id="PF18400"/>
    </source>
</evidence>
<keyword evidence="5" id="KW-0808">Transferase</keyword>
<evidence type="ECO:0000256" key="8">
    <source>
        <dbReference type="ARBA" id="ARBA00023180"/>
    </source>
</evidence>
<feature type="domain" description="UDP-glucose:glycoprotein glucosyltransferase thioredoxin-like" evidence="13">
    <location>
        <begin position="537"/>
        <end position="726"/>
    </location>
</feature>
<evidence type="ECO:0000256" key="4">
    <source>
        <dbReference type="ARBA" id="ARBA00006351"/>
    </source>
</evidence>
<dbReference type="Pfam" id="PF18404">
    <property type="entry name" value="Glyco_transf_24"/>
    <property type="match status" value="1"/>
</dbReference>
<evidence type="ECO:0000256" key="6">
    <source>
        <dbReference type="ARBA" id="ARBA00022729"/>
    </source>
</evidence>
<evidence type="ECO:0000259" key="12">
    <source>
        <dbReference type="Pfam" id="PF18402"/>
    </source>
</evidence>
<dbReference type="InterPro" id="IPR040525">
    <property type="entry name" value="UGGT_TRXL_4"/>
</dbReference>
<dbReference type="OrthoDB" id="27683at2759"/>
<comment type="cofactor">
    <cofactor evidence="1">
        <name>Ca(2+)</name>
        <dbReference type="ChEBI" id="CHEBI:29108"/>
    </cofactor>
</comment>
<evidence type="ECO:0000313" key="16">
    <source>
        <dbReference type="Proteomes" id="UP000789396"/>
    </source>
</evidence>
<evidence type="ECO:0000256" key="1">
    <source>
        <dbReference type="ARBA" id="ARBA00001913"/>
    </source>
</evidence>
<dbReference type="GO" id="GO:0003980">
    <property type="term" value="F:UDP-glucose:glycoprotein glucosyltransferase activity"/>
    <property type="evidence" value="ECO:0007669"/>
    <property type="project" value="InterPro"/>
</dbReference>
<feature type="compositionally biased region" description="Polar residues" evidence="9">
    <location>
        <begin position="956"/>
        <end position="966"/>
    </location>
</feature>
<feature type="domain" description="Glucosyltransferase 24 catalytic" evidence="14">
    <location>
        <begin position="884"/>
        <end position="923"/>
    </location>
</feature>
<evidence type="ECO:0000259" key="13">
    <source>
        <dbReference type="Pfam" id="PF18403"/>
    </source>
</evidence>
<comment type="pathway">
    <text evidence="3">Protein modification; protein glycosylation.</text>
</comment>
<feature type="non-terminal residue" evidence="15">
    <location>
        <position position="1"/>
    </location>
</feature>
<dbReference type="PANTHER" id="PTHR11226:SF0">
    <property type="entry name" value="UDP-GLUCOSE:GLYCOPROTEIN GLUCOSYLTRANSFERASE"/>
    <property type="match status" value="1"/>
</dbReference>
<comment type="subcellular location">
    <subcellularLocation>
        <location evidence="2">Endoplasmic reticulum lumen</location>
    </subcellularLocation>
</comment>
<keyword evidence="7" id="KW-0256">Endoplasmic reticulum</keyword>
<dbReference type="Pfam" id="PF18400">
    <property type="entry name" value="Thioredoxin_12"/>
    <property type="match status" value="1"/>
</dbReference>
<evidence type="ECO:0000256" key="3">
    <source>
        <dbReference type="ARBA" id="ARBA00004922"/>
    </source>
</evidence>
<sequence>AENSSAYFSLIDEFLGRGLISSNKMSDRDLYNQALDIIESGQYLSVPTSRSFLEFALSLHTTAPAIQAYYHYYNATVVPSTKDYIETHEHLKFDPDCDVWVDWYGNQACSVEEFKKLTGIIDNSKFNSNFDIKSDAPIPKLLPFDHVLQYDEIAPLAVLYANLYSPSFLTFHKFLSDLAKNGVLSYVLRYRPPKERRDALYLSGYGVELALKNTDYIVVDDRKVETGDVNENDNQEPMLQERPSTDHLFVQQISEIKPLTYGEIKAAQFVLEAQKPLLALSQLSQDFPKYSGPISQITLNSTWEAEVQLNQQYIMDIDKNSIWINGLSLDPNSVDPFSLGLSLQQAVELLASPIISESKYSQNLFRGVFDVRDKSEKEHVVVWLNDLEKEIRYAHWPHRIYEIYDEVHKSSTKAFDEISREIYNRVVDKKQLKDEKIPSTFEDIVNSEKSPVIEQIEDAKDFVRRFQIKPESDGVFFVNGKYFDMDEVYVGEINDITDIYDYFMTMPGVPDRRNSYIFISDNQPLNVVNLVIDKDWNNVEIDKLNYIYSEIPMTILIISDFNQKYGAIQGLEALKFLDSSPDVRISLIHNPSNDTGDSIMSSMIYYLLYEVADLPKHVSLKSAFEEFLNELSVEKHIKNSNEEDQIPIGITRNSAVSVGWQMIDNLKANKYWKDMKPFIKNLLKLGQGETAFIVGPINSNDLFTFDDFELLTTTELTERINPVIEMSIHDLDNIRLANLDSRYKIKGVDALFELKNILIEGHAFDITTNSPPSGLQLLLGTNNYPAMVDTIVMANLGYLQLKANPGVWTLRLREGKSKEIYDLLSVGSEGWFSRSVSEIGNEIVLNSFEGLIIYPRLVRKPGKENVNIKDDENDDSFWDYFKNKYKILFLDVLFPLDLDKVIFVDADQIVRTDLKELIDMDLKEPKLERAKRQIPEWESYDNKVASLAARVAQQKASVLDNQQNVPESSSQKTESTTTPIIVAPVTRRNDEHEREHDEL</sequence>
<dbReference type="Pfam" id="PF06427">
    <property type="entry name" value="UDP-g_GGTase"/>
    <property type="match status" value="1"/>
</dbReference>
<dbReference type="Pfam" id="PF18401">
    <property type="entry name" value="Thioredoxin_13"/>
    <property type="match status" value="1"/>
</dbReference>
<evidence type="ECO:0000313" key="15">
    <source>
        <dbReference type="EMBL" id="CAG8454088.1"/>
    </source>
</evidence>
<reference evidence="15" key="1">
    <citation type="submission" date="2021-06" db="EMBL/GenBank/DDBJ databases">
        <authorList>
            <person name="Kallberg Y."/>
            <person name="Tangrot J."/>
            <person name="Rosling A."/>
        </authorList>
    </citation>
    <scope>NUCLEOTIDE SEQUENCE</scope>
    <source>
        <strain evidence="15">IN212</strain>
    </source>
</reference>
<dbReference type="Gene3D" id="3.90.550.10">
    <property type="entry name" value="Spore Coat Polysaccharide Biosynthesis Protein SpsA, Chain A"/>
    <property type="match status" value="1"/>
</dbReference>
<dbReference type="GO" id="GO:0036503">
    <property type="term" value="P:ERAD pathway"/>
    <property type="evidence" value="ECO:0007669"/>
    <property type="project" value="TreeGrafter"/>
</dbReference>
<keyword evidence="16" id="KW-1185">Reference proteome</keyword>
<keyword evidence="6" id="KW-0732">Signal</keyword>
<feature type="region of interest" description="Disordered" evidence="9">
    <location>
        <begin position="956"/>
        <end position="999"/>
    </location>
</feature>
<dbReference type="EMBL" id="CAJVPZ010000125">
    <property type="protein sequence ID" value="CAG8454088.1"/>
    <property type="molecule type" value="Genomic_DNA"/>
</dbReference>
<dbReference type="InterPro" id="IPR029044">
    <property type="entry name" value="Nucleotide-diphossugar_trans"/>
</dbReference>
<feature type="compositionally biased region" description="Low complexity" evidence="9">
    <location>
        <begin position="967"/>
        <end position="978"/>
    </location>
</feature>
<dbReference type="InterPro" id="IPR040497">
    <property type="entry name" value="Glyco_transf_24"/>
</dbReference>
<comment type="similarity">
    <text evidence="4">Belongs to the glycosyltransferase 8 family.</text>
</comment>
<comment type="caution">
    <text evidence="15">The sequence shown here is derived from an EMBL/GenBank/DDBJ whole genome shotgun (WGS) entry which is preliminary data.</text>
</comment>
<dbReference type="Pfam" id="PF18403">
    <property type="entry name" value="Thioredoxin_15"/>
    <property type="match status" value="1"/>
</dbReference>
<dbReference type="SUPFAM" id="SSF53448">
    <property type="entry name" value="Nucleotide-diphospho-sugar transferases"/>
    <property type="match status" value="1"/>
</dbReference>
<dbReference type="InterPro" id="IPR040693">
    <property type="entry name" value="UGGT_TRXL_1"/>
</dbReference>
<accession>A0A9N8YYA1</accession>
<feature type="domain" description="UGGT thioredoxin-like" evidence="12">
    <location>
        <begin position="412"/>
        <end position="517"/>
    </location>
</feature>
<name>A0A9N8YYA1_9GLOM</name>
<protein>
    <submittedName>
        <fullName evidence="15">447_t:CDS:1</fullName>
    </submittedName>
</protein>
<evidence type="ECO:0000256" key="7">
    <source>
        <dbReference type="ARBA" id="ARBA00022824"/>
    </source>
</evidence>
<dbReference type="InterPro" id="IPR009448">
    <property type="entry name" value="UDP-g_GGtrans"/>
</dbReference>
<evidence type="ECO:0000259" key="14">
    <source>
        <dbReference type="Pfam" id="PF18404"/>
    </source>
</evidence>
<dbReference type="Proteomes" id="UP000789396">
    <property type="component" value="Unassembled WGS sequence"/>
</dbReference>
<evidence type="ECO:0000256" key="9">
    <source>
        <dbReference type="SAM" id="MobiDB-lite"/>
    </source>
</evidence>
<organism evidence="15 16">
    <name type="scientific">Racocetra fulgida</name>
    <dbReference type="NCBI Taxonomy" id="60492"/>
    <lineage>
        <taxon>Eukaryota</taxon>
        <taxon>Fungi</taxon>
        <taxon>Fungi incertae sedis</taxon>
        <taxon>Mucoromycota</taxon>
        <taxon>Glomeromycotina</taxon>
        <taxon>Glomeromycetes</taxon>
        <taxon>Diversisporales</taxon>
        <taxon>Gigasporaceae</taxon>
        <taxon>Racocetra</taxon>
    </lineage>
</organism>
<proteinExistence type="inferred from homology"/>
<keyword evidence="8" id="KW-0325">Glycoprotein</keyword>